<dbReference type="PANTHER" id="PTHR43772">
    <property type="entry name" value="ENDO-1,4-BETA-XYLANASE"/>
    <property type="match status" value="1"/>
</dbReference>
<dbReference type="RefSeq" id="WP_216476914.1">
    <property type="nucleotide sequence ID" value="NZ_JAHLQJ010000001.1"/>
</dbReference>
<proteinExistence type="predicted"/>
<organism evidence="7 8">
    <name type="scientific">Paenibacillus brevis</name>
    <dbReference type="NCBI Taxonomy" id="2841508"/>
    <lineage>
        <taxon>Bacteria</taxon>
        <taxon>Bacillati</taxon>
        <taxon>Bacillota</taxon>
        <taxon>Bacilli</taxon>
        <taxon>Bacillales</taxon>
        <taxon>Paenibacillaceae</taxon>
        <taxon>Paenibacillus</taxon>
    </lineage>
</organism>
<keyword evidence="2" id="KW-0378">Hydrolase</keyword>
<keyword evidence="3" id="KW-0119">Carbohydrate metabolism</keyword>
<dbReference type="Pfam" id="PF04616">
    <property type="entry name" value="Glyco_hydro_43"/>
    <property type="match status" value="1"/>
</dbReference>
<feature type="chain" id="PRO_5047173169" evidence="5">
    <location>
        <begin position="31"/>
        <end position="645"/>
    </location>
</feature>
<comment type="caution">
    <text evidence="7">The sequence shown here is derived from an EMBL/GenBank/DDBJ whole genome shotgun (WGS) entry which is preliminary data.</text>
</comment>
<evidence type="ECO:0000259" key="6">
    <source>
        <dbReference type="PROSITE" id="PS51175"/>
    </source>
</evidence>
<evidence type="ECO:0000313" key="8">
    <source>
        <dbReference type="Proteomes" id="UP000743001"/>
    </source>
</evidence>
<dbReference type="PROSITE" id="PS51175">
    <property type="entry name" value="CBM6"/>
    <property type="match status" value="1"/>
</dbReference>
<dbReference type="EMBL" id="JAHLQJ010000001">
    <property type="protein sequence ID" value="MBU5670514.1"/>
    <property type="molecule type" value="Genomic_DNA"/>
</dbReference>
<keyword evidence="1" id="KW-0624">Polysaccharide degradation</keyword>
<keyword evidence="4" id="KW-0326">Glycosidase</keyword>
<dbReference type="InterPro" id="IPR006710">
    <property type="entry name" value="Glyco_hydro_43"/>
</dbReference>
<protein>
    <submittedName>
        <fullName evidence="7">Family 43 glycosylhydrolase</fullName>
    </submittedName>
</protein>
<dbReference type="InterPro" id="IPR052176">
    <property type="entry name" value="Glycosyl_Hydrlase_43_Enz"/>
</dbReference>
<reference evidence="7 8" key="1">
    <citation type="submission" date="2021-06" db="EMBL/GenBank/DDBJ databases">
        <authorList>
            <person name="Sun Q."/>
            <person name="Li D."/>
        </authorList>
    </citation>
    <scope>NUCLEOTIDE SEQUENCE [LARGE SCALE GENOMIC DNA]</scope>
    <source>
        <strain evidence="7 8">MSJ-6</strain>
    </source>
</reference>
<dbReference type="InterPro" id="IPR005084">
    <property type="entry name" value="CBM6"/>
</dbReference>
<evidence type="ECO:0000313" key="7">
    <source>
        <dbReference type="EMBL" id="MBU5670514.1"/>
    </source>
</evidence>
<gene>
    <name evidence="7" type="ORF">KQJ23_01585</name>
</gene>
<evidence type="ECO:0000256" key="1">
    <source>
        <dbReference type="ARBA" id="ARBA00022651"/>
    </source>
</evidence>
<feature type="domain" description="CBM6" evidence="6">
    <location>
        <begin position="505"/>
        <end position="643"/>
    </location>
</feature>
<dbReference type="Pfam" id="PF06439">
    <property type="entry name" value="3keto-disac_hyd"/>
    <property type="match status" value="1"/>
</dbReference>
<feature type="signal peptide" evidence="5">
    <location>
        <begin position="1"/>
        <end position="30"/>
    </location>
</feature>
<dbReference type="InterPro" id="IPR010496">
    <property type="entry name" value="AL/BT2_dom"/>
</dbReference>
<name>A0ABS6FK53_9BACL</name>
<keyword evidence="8" id="KW-1185">Reference proteome</keyword>
<dbReference type="CDD" id="cd18827">
    <property type="entry name" value="GH43_XlnD-like"/>
    <property type="match status" value="1"/>
</dbReference>
<evidence type="ECO:0000256" key="4">
    <source>
        <dbReference type="ARBA" id="ARBA00023295"/>
    </source>
</evidence>
<keyword evidence="5" id="KW-0732">Signal</keyword>
<sequence length="645" mass="69414">MGKGKKFSLVLFRVSMAICLFVALPGLTYAAPVPIHSGPQFVEGYYADPDVQNFNGTYWVYPTRPSQVGEPSSTGAKSIDIFSSTDLVNWTKYSNVISSANISWLQHALWAPSGAYRNGKYYIYFAANAINGDGQLGGIGVAVADNPQGPYTDAIGAPLINVVRNGAGPMDQDVFIDDDGQAYMYYGSWGEANVVKLNADMKSLGTWPDGTVYKKVTPAKTGNNDFFEGPKVFKRNGIYYMTYSAGVWVDSTYKVMYATSSSVTGPFVPKGIMLHSDSTTAYGPGHNGIVKSPDSEDWYIFYHKRYLNNPDWDARVLSYDKFGFNADNSIIPVEMAVGDNFNDGDDVGWTKHGGTWTVSAGQYNVASNPGAKALLDTNFSNMIYEADVTPGSTGNAGLVFRVSNPGTGADAYQGYFAGLDVPNQRVVIGKANNNWTSLATASMSLTANTKYHIKIVAQDASIKVYVDDMAASKISITDSSYVGGKIGVRTYNSAAKFDNISVESSQYETENINVSATSGDKHLLFGEGSGPDPNLSGGYGAMLEADAVNDYVTYTVNVPEARSYSVRVGVKKGPGRGQFQMSVNAANHGPVQDLYAGSLSYAELNVANITFSSAGNKSFKFNVAGKNDLSSGYFLALDYIKLIPN</sequence>
<accession>A0ABS6FK53</accession>
<evidence type="ECO:0000256" key="5">
    <source>
        <dbReference type="SAM" id="SignalP"/>
    </source>
</evidence>
<dbReference type="Proteomes" id="UP000743001">
    <property type="component" value="Unassembled WGS sequence"/>
</dbReference>
<dbReference type="PANTHER" id="PTHR43772:SF2">
    <property type="entry name" value="PUTATIVE (AFU_ORTHOLOGUE AFUA_2G04480)-RELATED"/>
    <property type="match status" value="1"/>
</dbReference>
<evidence type="ECO:0000256" key="2">
    <source>
        <dbReference type="ARBA" id="ARBA00022801"/>
    </source>
</evidence>
<keyword evidence="1" id="KW-0858">Xylan degradation</keyword>
<evidence type="ECO:0000256" key="3">
    <source>
        <dbReference type="ARBA" id="ARBA00023277"/>
    </source>
</evidence>